<keyword evidence="1" id="KW-0732">Signal</keyword>
<feature type="signal peptide" evidence="1">
    <location>
        <begin position="1"/>
        <end position="20"/>
    </location>
</feature>
<sequence precursor="true">MRTTLTLSLLFSLSYCTSFAATHVTPITDQPGSDIICTGPAYTYQHDVRHHGIDTNLAISGDAGFVVETDNPYASFYTDTSKGGDPAVLQYTFVAEQGALLADVTVTSLARIFEIGSSITGEYKIGTSEWIQFLSLTTGGTAHPVDEFKNVHDTTFSVRYTIDRTTAYWSNTAQLFRSWGPEPGQPGDFAFTFTASIITDPNCSLADIQGNDAFVNFDDFAALAAEYGQTAEELISDIDKSGTTDIDDLLLLAQSWLCNCYQPIL</sequence>
<keyword evidence="3" id="KW-1185">Reference proteome</keyword>
<protein>
    <recommendedName>
        <fullName evidence="4">Dockerin domain-containing protein</fullName>
    </recommendedName>
</protein>
<feature type="chain" id="PRO_5013228227" description="Dockerin domain-containing protein" evidence="1">
    <location>
        <begin position="21"/>
        <end position="265"/>
    </location>
</feature>
<name>A0A1U9NJ61_9BACT</name>
<dbReference type="Proteomes" id="UP000189674">
    <property type="component" value="Chromosome"/>
</dbReference>
<dbReference type="OrthoDB" id="9151625at2"/>
<organism evidence="2 3">
    <name type="scientific">Anaerohalosphaera lusitana</name>
    <dbReference type="NCBI Taxonomy" id="1936003"/>
    <lineage>
        <taxon>Bacteria</taxon>
        <taxon>Pseudomonadati</taxon>
        <taxon>Planctomycetota</taxon>
        <taxon>Phycisphaerae</taxon>
        <taxon>Sedimentisphaerales</taxon>
        <taxon>Anaerohalosphaeraceae</taxon>
        <taxon>Anaerohalosphaera</taxon>
    </lineage>
</organism>
<dbReference type="AlphaFoldDB" id="A0A1U9NJ61"/>
<proteinExistence type="predicted"/>
<evidence type="ECO:0000313" key="2">
    <source>
        <dbReference type="EMBL" id="AQT67827.1"/>
    </source>
</evidence>
<evidence type="ECO:0008006" key="4">
    <source>
        <dbReference type="Google" id="ProtNLM"/>
    </source>
</evidence>
<reference evidence="3" key="1">
    <citation type="submission" date="2017-02" db="EMBL/GenBank/DDBJ databases">
        <title>Comparative genomics and description of representatives of a novel lineage of planctomycetes thriving in anoxic sediments.</title>
        <authorList>
            <person name="Spring S."/>
            <person name="Bunk B."/>
            <person name="Sproer C."/>
        </authorList>
    </citation>
    <scope>NUCLEOTIDE SEQUENCE [LARGE SCALE GENOMIC DNA]</scope>
    <source>
        <strain evidence="3">ST-NAGAB-D1</strain>
    </source>
</reference>
<evidence type="ECO:0000313" key="3">
    <source>
        <dbReference type="Proteomes" id="UP000189674"/>
    </source>
</evidence>
<accession>A0A1U9NJ61</accession>
<gene>
    <name evidence="2" type="ORF">STSP2_00978</name>
</gene>
<evidence type="ECO:0000256" key="1">
    <source>
        <dbReference type="SAM" id="SignalP"/>
    </source>
</evidence>
<dbReference type="EMBL" id="CP019791">
    <property type="protein sequence ID" value="AQT67827.1"/>
    <property type="molecule type" value="Genomic_DNA"/>
</dbReference>
<dbReference type="KEGG" id="alus:STSP2_00978"/>
<dbReference type="RefSeq" id="WP_146660315.1">
    <property type="nucleotide sequence ID" value="NZ_CP019791.1"/>
</dbReference>